<dbReference type="GO" id="GO:0019902">
    <property type="term" value="F:phosphatase binding"/>
    <property type="evidence" value="ECO:0007669"/>
    <property type="project" value="InterPro"/>
</dbReference>
<dbReference type="AlphaFoldDB" id="A0A9Q1D9T8"/>
<feature type="region of interest" description="Disordered" evidence="1">
    <location>
        <begin position="274"/>
        <end position="307"/>
    </location>
</feature>
<feature type="region of interest" description="Disordered" evidence="1">
    <location>
        <begin position="1"/>
        <end position="21"/>
    </location>
</feature>
<accession>A0A9Q1D9T8</accession>
<feature type="region of interest" description="Disordered" evidence="1">
    <location>
        <begin position="42"/>
        <end position="113"/>
    </location>
</feature>
<sequence>MSGDEINVFRCETESDSSLPPWKREILERRKAKNRGAFDSFSSAFTSRVNDETHGKNGRGKCWDAPEESSKPKVPSSLGRPSNVPDGPSCRLSPQSSTFEIRPAPRPDLSLLPDDDIQARALANLRLQSRNSFTVIPKCRMPVLSKAEPSSPIKPASSPSPQPVAPEPLATTVPKPTPPALPPRSPSPPKKEEMVPGHAVTELPEPDVPVNPCASPSSSTVDFTLDPPMQLTLPKEPLCIDQLPVTNIDDVVVEPVWAAPSSLVHQRKGNTFTVVPKRRPDSQVASLEPQEPGADRPNPTQVPKQPPYAELGSLLKKRYPKAEEIEVIGGYLSLSRSCLSKTTTRKKLKISFNESSLHSTFEYPSESSLVDGGEVEDEEEEEGVPATTRFQIPRPSYISSPTNSTSNIDLSSYTPKHSVDFSAWQEHKNDVHVVSGDCNTEGAELCLEEVMLTPAVGSPVSDFHSDPALYF</sequence>
<feature type="compositionally biased region" description="Low complexity" evidence="1">
    <location>
        <begin position="145"/>
        <end position="157"/>
    </location>
</feature>
<gene>
    <name evidence="3" type="ORF">COCON_G00156010</name>
</gene>
<evidence type="ECO:0000259" key="2">
    <source>
        <dbReference type="Pfam" id="PF13914"/>
    </source>
</evidence>
<dbReference type="PANTHER" id="PTHR21685">
    <property type="entry name" value="TON-B BOX DOMAIN"/>
    <property type="match status" value="1"/>
</dbReference>
<dbReference type="Proteomes" id="UP001152803">
    <property type="component" value="Unassembled WGS sequence"/>
</dbReference>
<evidence type="ECO:0000313" key="3">
    <source>
        <dbReference type="EMBL" id="KAJ8263144.1"/>
    </source>
</evidence>
<feature type="compositionally biased region" description="Basic and acidic residues" evidence="1">
    <location>
        <begin position="49"/>
        <end position="71"/>
    </location>
</feature>
<dbReference type="PANTHER" id="PTHR21685:SF1">
    <property type="entry name" value="TAPERIN"/>
    <property type="match status" value="1"/>
</dbReference>
<reference evidence="3" key="1">
    <citation type="journal article" date="2023" name="Science">
        <title>Genome structures resolve the early diversification of teleost fishes.</title>
        <authorList>
            <person name="Parey E."/>
            <person name="Louis A."/>
            <person name="Montfort J."/>
            <person name="Bouchez O."/>
            <person name="Roques C."/>
            <person name="Iampietro C."/>
            <person name="Lluch J."/>
            <person name="Castinel A."/>
            <person name="Donnadieu C."/>
            <person name="Desvignes T."/>
            <person name="Floi Bucao C."/>
            <person name="Jouanno E."/>
            <person name="Wen M."/>
            <person name="Mejri S."/>
            <person name="Dirks R."/>
            <person name="Jansen H."/>
            <person name="Henkel C."/>
            <person name="Chen W.J."/>
            <person name="Zahm M."/>
            <person name="Cabau C."/>
            <person name="Klopp C."/>
            <person name="Thompson A.W."/>
            <person name="Robinson-Rechavi M."/>
            <person name="Braasch I."/>
            <person name="Lecointre G."/>
            <person name="Bobe J."/>
            <person name="Postlethwait J.H."/>
            <person name="Berthelot C."/>
            <person name="Roest Crollius H."/>
            <person name="Guiguen Y."/>
        </authorList>
    </citation>
    <scope>NUCLEOTIDE SEQUENCE</scope>
    <source>
        <strain evidence="3">Concon-B</strain>
    </source>
</reference>
<feature type="domain" description="Phostensin/Taperin PP1-binding" evidence="2">
    <location>
        <begin position="242"/>
        <end position="370"/>
    </location>
</feature>
<evidence type="ECO:0000313" key="4">
    <source>
        <dbReference type="Proteomes" id="UP001152803"/>
    </source>
</evidence>
<feature type="compositionally biased region" description="Pro residues" evidence="1">
    <location>
        <begin position="175"/>
        <end position="188"/>
    </location>
</feature>
<feature type="region of interest" description="Disordered" evidence="1">
    <location>
        <begin position="145"/>
        <end position="220"/>
    </location>
</feature>
<protein>
    <recommendedName>
        <fullName evidence="2">Phostensin/Taperin PP1-binding domain-containing protein</fullName>
    </recommendedName>
</protein>
<keyword evidence="4" id="KW-1185">Reference proteome</keyword>
<dbReference type="Pfam" id="PF13914">
    <property type="entry name" value="Phostensin"/>
    <property type="match status" value="1"/>
</dbReference>
<evidence type="ECO:0000256" key="1">
    <source>
        <dbReference type="SAM" id="MobiDB-lite"/>
    </source>
</evidence>
<organism evidence="3 4">
    <name type="scientific">Conger conger</name>
    <name type="common">Conger eel</name>
    <name type="synonym">Muraena conger</name>
    <dbReference type="NCBI Taxonomy" id="82655"/>
    <lineage>
        <taxon>Eukaryota</taxon>
        <taxon>Metazoa</taxon>
        <taxon>Chordata</taxon>
        <taxon>Craniata</taxon>
        <taxon>Vertebrata</taxon>
        <taxon>Euteleostomi</taxon>
        <taxon>Actinopterygii</taxon>
        <taxon>Neopterygii</taxon>
        <taxon>Teleostei</taxon>
        <taxon>Anguilliformes</taxon>
        <taxon>Congridae</taxon>
        <taxon>Conger</taxon>
    </lineage>
</organism>
<comment type="caution">
    <text evidence="3">The sequence shown here is derived from an EMBL/GenBank/DDBJ whole genome shotgun (WGS) entry which is preliminary data.</text>
</comment>
<dbReference type="InterPro" id="IPR026671">
    <property type="entry name" value="PPP1R18/Tprn"/>
</dbReference>
<dbReference type="InterPro" id="IPR025907">
    <property type="entry name" value="Phostensin/Taperin_PP1-bd_dom"/>
</dbReference>
<proteinExistence type="predicted"/>
<dbReference type="OrthoDB" id="9945184at2759"/>
<dbReference type="EMBL" id="JAFJMO010000011">
    <property type="protein sequence ID" value="KAJ8263144.1"/>
    <property type="molecule type" value="Genomic_DNA"/>
</dbReference>
<name>A0A9Q1D9T8_CONCO</name>